<evidence type="ECO:0000256" key="3">
    <source>
        <dbReference type="ARBA" id="ARBA00023274"/>
    </source>
</evidence>
<evidence type="ECO:0000313" key="6">
    <source>
        <dbReference type="Proteomes" id="UP000245383"/>
    </source>
</evidence>
<name>A0A2T9YEG1_9FUNG</name>
<dbReference type="InterPro" id="IPR001648">
    <property type="entry name" value="Ribosomal_bS18"/>
</dbReference>
<comment type="caution">
    <text evidence="5">The sequence shown here is derived from an EMBL/GenBank/DDBJ whole genome shotgun (WGS) entry which is preliminary data.</text>
</comment>
<accession>A0A2T9YEG1</accession>
<reference evidence="5 6" key="1">
    <citation type="journal article" date="2018" name="MBio">
        <title>Comparative Genomics Reveals the Core Gene Toolbox for the Fungus-Insect Symbiosis.</title>
        <authorList>
            <person name="Wang Y."/>
            <person name="Stata M."/>
            <person name="Wang W."/>
            <person name="Stajich J.E."/>
            <person name="White M.M."/>
            <person name="Moncalvo J.M."/>
        </authorList>
    </citation>
    <scope>NUCLEOTIDE SEQUENCE [LARGE SCALE GENOMIC DNA]</scope>
    <source>
        <strain evidence="5 6">SWE-8-4</strain>
    </source>
</reference>
<dbReference type="InterPro" id="IPR036870">
    <property type="entry name" value="Ribosomal_bS18_sf"/>
</dbReference>
<sequence length="162" mass="18702">MLSRNAIAATRTFNRAFSTSKTVFDNPNEFNQTLLAGNKSERKFIFNIEANDILNRAISELGKQETTVDITKYSKKFERQGTYHPWHLNESKVSEGRRRRTDEDLPKVADPYTYLSKMGEILPRSQTGLSAEMQNKLQKAIKRARAFGLIPYTNKGMRYFNN</sequence>
<dbReference type="EMBL" id="MBFR01000240">
    <property type="protein sequence ID" value="PVU90737.1"/>
    <property type="molecule type" value="Genomic_DNA"/>
</dbReference>
<keyword evidence="2" id="KW-0689">Ribosomal protein</keyword>
<dbReference type="GO" id="GO:0003735">
    <property type="term" value="F:structural constituent of ribosome"/>
    <property type="evidence" value="ECO:0007669"/>
    <property type="project" value="InterPro"/>
</dbReference>
<keyword evidence="3" id="KW-0687">Ribonucleoprotein</keyword>
<dbReference type="PANTHER" id="PTHR13479:SF40">
    <property type="entry name" value="SMALL RIBOSOMAL SUBUNIT PROTEIN BS18M"/>
    <property type="match status" value="1"/>
</dbReference>
<dbReference type="Gene3D" id="4.10.640.10">
    <property type="entry name" value="Ribosomal protein S18"/>
    <property type="match status" value="1"/>
</dbReference>
<comment type="similarity">
    <text evidence="1">Belongs to the bacterial ribosomal protein bS18 family.</text>
</comment>
<evidence type="ECO:0000256" key="2">
    <source>
        <dbReference type="ARBA" id="ARBA00022980"/>
    </source>
</evidence>
<dbReference type="STRING" id="133385.A0A2T9YEG1"/>
<dbReference type="NCBIfam" id="TIGR00165">
    <property type="entry name" value="S18"/>
    <property type="match status" value="1"/>
</dbReference>
<dbReference type="GO" id="GO:0006412">
    <property type="term" value="P:translation"/>
    <property type="evidence" value="ECO:0007669"/>
    <property type="project" value="InterPro"/>
</dbReference>
<proteinExistence type="inferred from homology"/>
<dbReference type="Pfam" id="PF01084">
    <property type="entry name" value="Ribosomal_S18"/>
    <property type="match status" value="1"/>
</dbReference>
<protein>
    <recommendedName>
        <fullName evidence="4">Small ribosomal subunit protein bS18m</fullName>
    </recommendedName>
</protein>
<keyword evidence="6" id="KW-1185">Reference proteome</keyword>
<gene>
    <name evidence="5" type="ORF">BB561_004743</name>
</gene>
<dbReference type="GO" id="GO:0070181">
    <property type="term" value="F:small ribosomal subunit rRNA binding"/>
    <property type="evidence" value="ECO:0007669"/>
    <property type="project" value="TreeGrafter"/>
</dbReference>
<dbReference type="PANTHER" id="PTHR13479">
    <property type="entry name" value="30S RIBOSOMAL PROTEIN S18"/>
    <property type="match status" value="1"/>
</dbReference>
<dbReference type="AlphaFoldDB" id="A0A2T9YEG1"/>
<dbReference type="Proteomes" id="UP000245383">
    <property type="component" value="Unassembled WGS sequence"/>
</dbReference>
<dbReference type="OrthoDB" id="21463at2759"/>
<evidence type="ECO:0000313" key="5">
    <source>
        <dbReference type="EMBL" id="PVU90737.1"/>
    </source>
</evidence>
<dbReference type="SUPFAM" id="SSF46911">
    <property type="entry name" value="Ribosomal protein S18"/>
    <property type="match status" value="1"/>
</dbReference>
<evidence type="ECO:0000256" key="4">
    <source>
        <dbReference type="ARBA" id="ARBA00035264"/>
    </source>
</evidence>
<evidence type="ECO:0000256" key="1">
    <source>
        <dbReference type="ARBA" id="ARBA00005589"/>
    </source>
</evidence>
<organism evidence="5 6">
    <name type="scientific">Smittium simulii</name>
    <dbReference type="NCBI Taxonomy" id="133385"/>
    <lineage>
        <taxon>Eukaryota</taxon>
        <taxon>Fungi</taxon>
        <taxon>Fungi incertae sedis</taxon>
        <taxon>Zoopagomycota</taxon>
        <taxon>Kickxellomycotina</taxon>
        <taxon>Harpellomycetes</taxon>
        <taxon>Harpellales</taxon>
        <taxon>Legeriomycetaceae</taxon>
        <taxon>Smittium</taxon>
    </lineage>
</organism>
<dbReference type="GO" id="GO:0005763">
    <property type="term" value="C:mitochondrial small ribosomal subunit"/>
    <property type="evidence" value="ECO:0007669"/>
    <property type="project" value="TreeGrafter"/>
</dbReference>